<gene>
    <name evidence="2" type="ORF">SDC9_66184</name>
</gene>
<feature type="transmembrane region" description="Helical" evidence="1">
    <location>
        <begin position="21"/>
        <end position="39"/>
    </location>
</feature>
<reference evidence="2" key="1">
    <citation type="submission" date="2019-08" db="EMBL/GenBank/DDBJ databases">
        <authorList>
            <person name="Kucharzyk K."/>
            <person name="Murdoch R.W."/>
            <person name="Higgins S."/>
            <person name="Loffler F."/>
        </authorList>
    </citation>
    <scope>NUCLEOTIDE SEQUENCE</scope>
</reference>
<sequence length="101" mass="11426">MLMVGFMLEIRFERSWMHHTLRLLSIRYGMAILFSYYFYSFTAFSPVIKTALILAVFAPVSSISVAYTEQVTDQGRLSSFTSSLSVIISIACYAFLAMLLA</sequence>
<keyword evidence="1" id="KW-0812">Transmembrane</keyword>
<feature type="transmembrane region" description="Helical" evidence="1">
    <location>
        <begin position="51"/>
        <end position="68"/>
    </location>
</feature>
<feature type="transmembrane region" description="Helical" evidence="1">
    <location>
        <begin position="80"/>
        <end position="100"/>
    </location>
</feature>
<keyword evidence="1" id="KW-0472">Membrane</keyword>
<name>A0A644XVG6_9ZZZZ</name>
<evidence type="ECO:0000313" key="2">
    <source>
        <dbReference type="EMBL" id="MPM19758.1"/>
    </source>
</evidence>
<keyword evidence="1" id="KW-1133">Transmembrane helix</keyword>
<evidence type="ECO:0008006" key="3">
    <source>
        <dbReference type="Google" id="ProtNLM"/>
    </source>
</evidence>
<protein>
    <recommendedName>
        <fullName evidence="3">Membrane transport protein</fullName>
    </recommendedName>
</protein>
<organism evidence="2">
    <name type="scientific">bioreactor metagenome</name>
    <dbReference type="NCBI Taxonomy" id="1076179"/>
    <lineage>
        <taxon>unclassified sequences</taxon>
        <taxon>metagenomes</taxon>
        <taxon>ecological metagenomes</taxon>
    </lineage>
</organism>
<comment type="caution">
    <text evidence="2">The sequence shown here is derived from an EMBL/GenBank/DDBJ whole genome shotgun (WGS) entry which is preliminary data.</text>
</comment>
<proteinExistence type="predicted"/>
<accession>A0A644XVG6</accession>
<dbReference type="EMBL" id="VSSQ01003239">
    <property type="protein sequence ID" value="MPM19758.1"/>
    <property type="molecule type" value="Genomic_DNA"/>
</dbReference>
<evidence type="ECO:0000256" key="1">
    <source>
        <dbReference type="SAM" id="Phobius"/>
    </source>
</evidence>
<dbReference type="AlphaFoldDB" id="A0A644XVG6"/>